<dbReference type="InterPro" id="IPR017871">
    <property type="entry name" value="ABC_transporter-like_CS"/>
</dbReference>
<evidence type="ECO:0000256" key="5">
    <source>
        <dbReference type="SAM" id="MobiDB-lite"/>
    </source>
</evidence>
<evidence type="ECO:0000313" key="8">
    <source>
        <dbReference type="Proteomes" id="UP000712527"/>
    </source>
</evidence>
<evidence type="ECO:0000256" key="3">
    <source>
        <dbReference type="ARBA" id="ARBA00022741"/>
    </source>
</evidence>
<feature type="compositionally biased region" description="Low complexity" evidence="5">
    <location>
        <begin position="286"/>
        <end position="299"/>
    </location>
</feature>
<dbReference type="PROSITE" id="PS50893">
    <property type="entry name" value="ABC_TRANSPORTER_2"/>
    <property type="match status" value="1"/>
</dbReference>
<comment type="similarity">
    <text evidence="1">Belongs to the ABC transporter superfamily.</text>
</comment>
<dbReference type="RefSeq" id="WP_204793181.1">
    <property type="nucleotide sequence ID" value="NZ_JACSNQ010000007.1"/>
</dbReference>
<evidence type="ECO:0000259" key="6">
    <source>
        <dbReference type="PROSITE" id="PS50893"/>
    </source>
</evidence>
<dbReference type="InterPro" id="IPR003593">
    <property type="entry name" value="AAA+_ATPase"/>
</dbReference>
<proteinExistence type="inferred from homology"/>
<reference evidence="7 8" key="1">
    <citation type="journal article" date="2021" name="Sci. Rep.">
        <title>The distribution of antibiotic resistance genes in chicken gut microbiota commensals.</title>
        <authorList>
            <person name="Juricova H."/>
            <person name="Matiasovicova J."/>
            <person name="Kubasova T."/>
            <person name="Cejkova D."/>
            <person name="Rychlik I."/>
        </authorList>
    </citation>
    <scope>NUCLEOTIDE SEQUENCE [LARGE SCALE GENOMIC DNA]</scope>
    <source>
        <strain evidence="7 8">An794</strain>
    </source>
</reference>
<sequence length="307" mass="30920">MRLTLSDVSLSFSTSAGERARALAGVTLELAGGVTGLMGQTGSGKTTLLEVMAGLLRPDAGTVLVDGEDASRGAGARRLSTAVGLVFQIPERQFFETTVEREVCFGLRARGMGEKDARDRAAEALALMGLSLDELGRRSPFALSGGQQRRVAIASVLALRPGLLLLDEPTAGLDPHSRAACVRAVRAAAASGATVVLASHDANVLAEAADRVVALEGGRVTIDGPVRETLGDAALMRAHGLEPACAARAAAALRRAGLPVAGAPLTSDELAAAILAARGVATDGSAPAAPAGPAPAAVPDAREGDAS</sequence>
<keyword evidence="8" id="KW-1185">Reference proteome</keyword>
<gene>
    <name evidence="7" type="ORF">H9X80_04665</name>
</gene>
<dbReference type="InterPro" id="IPR003439">
    <property type="entry name" value="ABC_transporter-like_ATP-bd"/>
</dbReference>
<name>A0ABS2F1I0_9ACTN</name>
<evidence type="ECO:0000256" key="1">
    <source>
        <dbReference type="ARBA" id="ARBA00005417"/>
    </source>
</evidence>
<dbReference type="PANTHER" id="PTHR43553:SF24">
    <property type="entry name" value="ENERGY-COUPLING FACTOR TRANSPORTER ATP-BINDING PROTEIN ECFA1"/>
    <property type="match status" value="1"/>
</dbReference>
<dbReference type="PROSITE" id="PS00211">
    <property type="entry name" value="ABC_TRANSPORTER_1"/>
    <property type="match status" value="1"/>
</dbReference>
<dbReference type="InterPro" id="IPR015856">
    <property type="entry name" value="ABC_transpr_CbiO/EcfA_su"/>
</dbReference>
<feature type="domain" description="ABC transporter" evidence="6">
    <location>
        <begin position="3"/>
        <end position="242"/>
    </location>
</feature>
<dbReference type="CDD" id="cd03225">
    <property type="entry name" value="ABC_cobalt_CbiO_domain1"/>
    <property type="match status" value="1"/>
</dbReference>
<dbReference type="Proteomes" id="UP000712527">
    <property type="component" value="Unassembled WGS sequence"/>
</dbReference>
<keyword evidence="2" id="KW-0813">Transport</keyword>
<dbReference type="InterPro" id="IPR027417">
    <property type="entry name" value="P-loop_NTPase"/>
</dbReference>
<protein>
    <submittedName>
        <fullName evidence="7">ATP-binding cassette domain-containing protein</fullName>
    </submittedName>
</protein>
<dbReference type="Gene3D" id="3.40.50.300">
    <property type="entry name" value="P-loop containing nucleotide triphosphate hydrolases"/>
    <property type="match status" value="1"/>
</dbReference>
<dbReference type="SUPFAM" id="SSF52540">
    <property type="entry name" value="P-loop containing nucleoside triphosphate hydrolases"/>
    <property type="match status" value="1"/>
</dbReference>
<keyword evidence="4 7" id="KW-0067">ATP-binding</keyword>
<organism evidence="7 8">
    <name type="scientific">Olsenella profusa</name>
    <dbReference type="NCBI Taxonomy" id="138595"/>
    <lineage>
        <taxon>Bacteria</taxon>
        <taxon>Bacillati</taxon>
        <taxon>Actinomycetota</taxon>
        <taxon>Coriobacteriia</taxon>
        <taxon>Coriobacteriales</taxon>
        <taxon>Atopobiaceae</taxon>
        <taxon>Olsenella</taxon>
    </lineage>
</organism>
<dbReference type="EMBL" id="JACSNQ010000007">
    <property type="protein sequence ID" value="MBM6774834.1"/>
    <property type="molecule type" value="Genomic_DNA"/>
</dbReference>
<feature type="region of interest" description="Disordered" evidence="5">
    <location>
        <begin position="283"/>
        <end position="307"/>
    </location>
</feature>
<keyword evidence="3" id="KW-0547">Nucleotide-binding</keyword>
<evidence type="ECO:0000313" key="7">
    <source>
        <dbReference type="EMBL" id="MBM6774834.1"/>
    </source>
</evidence>
<dbReference type="GO" id="GO:0005524">
    <property type="term" value="F:ATP binding"/>
    <property type="evidence" value="ECO:0007669"/>
    <property type="project" value="UniProtKB-KW"/>
</dbReference>
<evidence type="ECO:0000256" key="2">
    <source>
        <dbReference type="ARBA" id="ARBA00022448"/>
    </source>
</evidence>
<dbReference type="SMART" id="SM00382">
    <property type="entry name" value="AAA"/>
    <property type="match status" value="1"/>
</dbReference>
<evidence type="ECO:0000256" key="4">
    <source>
        <dbReference type="ARBA" id="ARBA00022840"/>
    </source>
</evidence>
<dbReference type="Pfam" id="PF00005">
    <property type="entry name" value="ABC_tran"/>
    <property type="match status" value="1"/>
</dbReference>
<dbReference type="InterPro" id="IPR050095">
    <property type="entry name" value="ECF_ABC_transporter_ATP-bd"/>
</dbReference>
<accession>A0ABS2F1I0</accession>
<comment type="caution">
    <text evidence="7">The sequence shown here is derived from an EMBL/GenBank/DDBJ whole genome shotgun (WGS) entry which is preliminary data.</text>
</comment>
<dbReference type="PANTHER" id="PTHR43553">
    <property type="entry name" value="HEAVY METAL TRANSPORTER"/>
    <property type="match status" value="1"/>
</dbReference>